<gene>
    <name evidence="2" type="ORF">GO755_25515</name>
</gene>
<feature type="transmembrane region" description="Helical" evidence="1">
    <location>
        <begin position="413"/>
        <end position="433"/>
    </location>
</feature>
<feature type="transmembrane region" description="Helical" evidence="1">
    <location>
        <begin position="885"/>
        <end position="903"/>
    </location>
</feature>
<proteinExistence type="predicted"/>
<keyword evidence="1" id="KW-0812">Transmembrane</keyword>
<dbReference type="GO" id="GO:0042910">
    <property type="term" value="F:xenobiotic transmembrane transporter activity"/>
    <property type="evidence" value="ECO:0007669"/>
    <property type="project" value="TreeGrafter"/>
</dbReference>
<dbReference type="PANTHER" id="PTHR32063:SF0">
    <property type="entry name" value="SWARMING MOTILITY PROTEIN SWRC"/>
    <property type="match status" value="1"/>
</dbReference>
<evidence type="ECO:0000256" key="1">
    <source>
        <dbReference type="SAM" id="Phobius"/>
    </source>
</evidence>
<dbReference type="InterPro" id="IPR027463">
    <property type="entry name" value="AcrB_DN_DC_subdom"/>
</dbReference>
<feature type="transmembrane region" description="Helical" evidence="1">
    <location>
        <begin position="445"/>
        <end position="467"/>
    </location>
</feature>
<dbReference type="SUPFAM" id="SSF82866">
    <property type="entry name" value="Multidrug efflux transporter AcrB transmembrane domain"/>
    <property type="match status" value="2"/>
</dbReference>
<dbReference type="Gene3D" id="3.30.70.1430">
    <property type="entry name" value="Multidrug efflux transporter AcrB pore domain"/>
    <property type="match status" value="2"/>
</dbReference>
<dbReference type="PRINTS" id="PR00702">
    <property type="entry name" value="ACRIFLAVINRP"/>
</dbReference>
<comment type="caution">
    <text evidence="2">The sequence shown here is derived from an EMBL/GenBank/DDBJ whole genome shotgun (WGS) entry which is preliminary data.</text>
</comment>
<dbReference type="InterPro" id="IPR001036">
    <property type="entry name" value="Acrflvin-R"/>
</dbReference>
<dbReference type="Proteomes" id="UP000436006">
    <property type="component" value="Unassembled WGS sequence"/>
</dbReference>
<dbReference type="Gene3D" id="3.30.70.1440">
    <property type="entry name" value="Multidrug efflux transporter AcrB pore domain"/>
    <property type="match status" value="1"/>
</dbReference>
<dbReference type="Gene3D" id="3.30.70.1320">
    <property type="entry name" value="Multidrug efflux transporter AcrB pore domain like"/>
    <property type="match status" value="1"/>
</dbReference>
<dbReference type="AlphaFoldDB" id="A0A7K1SHZ6"/>
<keyword evidence="1" id="KW-1133">Transmembrane helix</keyword>
<feature type="transmembrane region" description="Helical" evidence="1">
    <location>
        <begin position="328"/>
        <end position="345"/>
    </location>
</feature>
<feature type="transmembrane region" description="Helical" evidence="1">
    <location>
        <begin position="352"/>
        <end position="374"/>
    </location>
</feature>
<organism evidence="2 3">
    <name type="scientific">Spirosoma arboris</name>
    <dbReference type="NCBI Taxonomy" id="2682092"/>
    <lineage>
        <taxon>Bacteria</taxon>
        <taxon>Pseudomonadati</taxon>
        <taxon>Bacteroidota</taxon>
        <taxon>Cytophagia</taxon>
        <taxon>Cytophagales</taxon>
        <taxon>Cytophagaceae</taxon>
        <taxon>Spirosoma</taxon>
    </lineage>
</organism>
<name>A0A7K1SHZ6_9BACT</name>
<dbReference type="SUPFAM" id="SSF82693">
    <property type="entry name" value="Multidrug efflux transporter AcrB pore domain, PN1, PN2, PC1 and PC2 subdomains"/>
    <property type="match status" value="2"/>
</dbReference>
<sequence length="1042" mass="117923">MFRSYGLLVAFIVLAIVGCLMLPGLSMQLTPSTGGRSLSLSYTWPGAAPEVLEQQVTSRLEGVLATLEGVKKISSVSGYNGSNITLELDRTTDLDATRFEVAALIRQVYPQLPHEVSYPELSLNSPREHERTKPLIILQLSGPDSPGTLQRYANEQIKPLLAAVSDVGNVSVYGGTRSEWLLTYNADVLPVLQLTEADLQRAITKYFQREPLGQLRQTTGRILRVGLDNTEVDANCWRKIPVANRAGRIIYLSDLVSSVRQEPPANQFYRINGKTAINIVMSAARGSNQIRVATALHRQIATLTLPPNYRLDIAYDTTTYIRENLQQIGVQTSVSTMFLLLFVALTTRSRNYITLIISSTVVTLLLSLLVFVWFKVEIHLYSLAALTASLGIVMDNVIVMIDHYQRYRDGKVFTALLGATLTTYVGLAIVWFLPEENRQALTDFALVMAITLSVSFFVSMGFVPVIIERFWGEIRGAGRELKVRNRRIRRVLWMERQYRRLLTGLLRFRGLALTGAVLLFGLPVFWLPVTVETNNSLAPYYNTVLGNNWYVEYLKPMVDKWLGGTLRLFINNVHEGSYQREADRTILYIILELPNQSTPEQMDAIFRRFEKEFSQYGEIDKFITQINSGQEGILTVYFREPYANGIFPYQIKNRAILLSTEMSGVDWDIFGVGQGFSQKLGAEETPTFSIEMFGYNYRQLEVQASVLARQLEKHPRVQSVNTNRSPSLFQQKSLYEFQLRVNPEALALNGIGTTALYNRLADYNARPQPDLYAFMNGDYGAIKLVPAQSCTTDIWMLQHQLIKIGTSNFKLAETSTVVRQKVIPEIHKQDQQYRRIVSFEYLGSYNFGQKFLAKTLEEFRPKLPLGYTVKAMDRYWFGTDESTPYELIGLAVLLIYIICAVVFESLWQPMALIGLIPLSYIGVFLAFYWTDSNFDQGGFTSLILLSGNVVCVGIFVVAEMNHIRNRFLHLSSIRTYQKAFRHKIGPVLMTILSTVIGMIPFLLFGQEPFWYALGVGTIGGLLMSLLAVGIYLPLFLLRKRFE</sequence>
<feature type="transmembrane region" description="Helical" evidence="1">
    <location>
        <begin position="910"/>
        <end position="930"/>
    </location>
</feature>
<evidence type="ECO:0000313" key="3">
    <source>
        <dbReference type="Proteomes" id="UP000436006"/>
    </source>
</evidence>
<evidence type="ECO:0000313" key="2">
    <source>
        <dbReference type="EMBL" id="MVM33422.1"/>
    </source>
</evidence>
<feature type="transmembrane region" description="Helical" evidence="1">
    <location>
        <begin position="984"/>
        <end position="1003"/>
    </location>
</feature>
<dbReference type="EMBL" id="WPIN01000011">
    <property type="protein sequence ID" value="MVM33422.1"/>
    <property type="molecule type" value="Genomic_DNA"/>
</dbReference>
<dbReference type="RefSeq" id="WP_157588141.1">
    <property type="nucleotide sequence ID" value="NZ_WPIN01000011.1"/>
</dbReference>
<accession>A0A7K1SHZ6</accession>
<reference evidence="2 3" key="1">
    <citation type="submission" date="2019-12" db="EMBL/GenBank/DDBJ databases">
        <title>Spirosoma sp. HMF4905 genome sequencing and assembly.</title>
        <authorList>
            <person name="Kang H."/>
            <person name="Cha I."/>
            <person name="Kim H."/>
            <person name="Joh K."/>
        </authorList>
    </citation>
    <scope>NUCLEOTIDE SEQUENCE [LARGE SCALE GENOMIC DNA]</scope>
    <source>
        <strain evidence="2 3">HMF4905</strain>
    </source>
</reference>
<keyword evidence="3" id="KW-1185">Reference proteome</keyword>
<feature type="transmembrane region" description="Helical" evidence="1">
    <location>
        <begin position="506"/>
        <end position="527"/>
    </location>
</feature>
<dbReference type="PANTHER" id="PTHR32063">
    <property type="match status" value="1"/>
</dbReference>
<keyword evidence="1" id="KW-0472">Membrane</keyword>
<feature type="transmembrane region" description="Helical" evidence="1">
    <location>
        <begin position="1009"/>
        <end position="1037"/>
    </location>
</feature>
<feature type="transmembrane region" description="Helical" evidence="1">
    <location>
        <begin position="942"/>
        <end position="963"/>
    </location>
</feature>
<dbReference type="Gene3D" id="1.20.1640.10">
    <property type="entry name" value="Multidrug efflux transporter AcrB transmembrane domain"/>
    <property type="match status" value="3"/>
</dbReference>
<protein>
    <submittedName>
        <fullName evidence="2">AcrB/AcrD/AcrF family protein</fullName>
    </submittedName>
</protein>
<dbReference type="Pfam" id="PF00873">
    <property type="entry name" value="ACR_tran"/>
    <property type="match status" value="2"/>
</dbReference>
<feature type="transmembrane region" description="Helical" evidence="1">
    <location>
        <begin position="380"/>
        <end position="401"/>
    </location>
</feature>
<dbReference type="Gene3D" id="3.30.2090.10">
    <property type="entry name" value="Multidrug efflux transporter AcrB TolC docking domain, DN and DC subdomains"/>
    <property type="match status" value="2"/>
</dbReference>
<dbReference type="PROSITE" id="PS51257">
    <property type="entry name" value="PROKAR_LIPOPROTEIN"/>
    <property type="match status" value="1"/>
</dbReference>
<dbReference type="GO" id="GO:0005886">
    <property type="term" value="C:plasma membrane"/>
    <property type="evidence" value="ECO:0007669"/>
    <property type="project" value="TreeGrafter"/>
</dbReference>